<protein>
    <recommendedName>
        <fullName evidence="5">Beta-1,4-glucuronyltransferase 1</fullName>
    </recommendedName>
    <alternativeName>
        <fullName evidence="16">I-beta-1,3-N-acetylglucosaminyltransferase</fullName>
    </alternativeName>
    <alternativeName>
        <fullName evidence="19">N-acetyllactosaminide beta-1,3-N-acetylglucosaminyltransferase</fullName>
    </alternativeName>
    <alternativeName>
        <fullName evidence="17">Poly-N-acetyllactosamine extension enzyme</fullName>
    </alternativeName>
    <alternativeName>
        <fullName evidence="18">UDP-GlcNAc:betaGal beta-1,3-N-acetylglucosaminyltransferase 1</fullName>
    </alternativeName>
</protein>
<evidence type="ECO:0000256" key="9">
    <source>
        <dbReference type="ARBA" id="ARBA00022723"/>
    </source>
</evidence>
<dbReference type="Pfam" id="PF13896">
    <property type="entry name" value="Glyco_transf_49"/>
    <property type="match status" value="1"/>
</dbReference>
<dbReference type="GO" id="GO:0046872">
    <property type="term" value="F:metal ion binding"/>
    <property type="evidence" value="ECO:0007669"/>
    <property type="project" value="UniProtKB-KW"/>
</dbReference>
<evidence type="ECO:0000256" key="16">
    <source>
        <dbReference type="ARBA" id="ARBA00030723"/>
    </source>
</evidence>
<evidence type="ECO:0000256" key="5">
    <source>
        <dbReference type="ARBA" id="ARBA00017962"/>
    </source>
</evidence>
<keyword evidence="7" id="KW-0808">Transferase</keyword>
<comment type="catalytic activity">
    <reaction evidence="20">
        <text>3-O-[beta-D-Xyl-(1-&gt;4)-Rib-ol-P-Rib-ol-P-3-beta-D-GalNAc-(1-&gt;3)-beta-D-GlcNAc-(1-&gt;4)-(O-6-P-alpha-D-Man)]-Thr-[protein] + UDP-alpha-D-glucuronate = 3-O-[beta-D-GlcA-(1-&gt;3)-beta-D-Xyl-(1-&gt;4)-Rib-ol-P-Rib-ol-P-3-beta-D-GalNAc-(1-&gt;3)-beta-D-GlcNAc-(1-&gt;4)-(O-6-P-alpha-D-Man)]-Thr-[protein] + UDP + H(+)</text>
        <dbReference type="Rhea" id="RHEA:46860"/>
        <dbReference type="Rhea" id="RHEA-COMP:15023"/>
        <dbReference type="Rhea" id="RHEA-COMP:17482"/>
        <dbReference type="ChEBI" id="CHEBI:15378"/>
        <dbReference type="ChEBI" id="CHEBI:58052"/>
        <dbReference type="ChEBI" id="CHEBI:58223"/>
        <dbReference type="ChEBI" id="CHEBI:142405"/>
        <dbReference type="ChEBI" id="CHEBI:177336"/>
    </reaction>
</comment>
<name>A0A7R8X6I4_9CRUS</name>
<evidence type="ECO:0000313" key="22">
    <source>
        <dbReference type="EMBL" id="CAD7244700.1"/>
    </source>
</evidence>
<evidence type="ECO:0000256" key="21">
    <source>
        <dbReference type="SAM" id="Phobius"/>
    </source>
</evidence>
<keyword evidence="8 21" id="KW-0812">Transmembrane</keyword>
<dbReference type="PANTHER" id="PTHR46420:SF1">
    <property type="entry name" value="BETA-1,4-GLUCURONYLTRANSFERASE 1"/>
    <property type="match status" value="1"/>
</dbReference>
<evidence type="ECO:0000256" key="4">
    <source>
        <dbReference type="ARBA" id="ARBA00008539"/>
    </source>
</evidence>
<keyword evidence="10" id="KW-0735">Signal-anchor</keyword>
<accession>A0A7R8X6I4</accession>
<keyword evidence="23" id="KW-1185">Reference proteome</keyword>
<evidence type="ECO:0000313" key="23">
    <source>
        <dbReference type="Proteomes" id="UP000677054"/>
    </source>
</evidence>
<evidence type="ECO:0000256" key="8">
    <source>
        <dbReference type="ARBA" id="ARBA00022692"/>
    </source>
</evidence>
<sequence length="307" mass="35493">MKIPIETKRTRLWRYAIIFFKFLIVLLVLVSITDMVFSYFALCHSSSLSLLVEPVGLESLKVLYPRMVLDERQDYGVLENLVPAANLDAESEDDITCVTHSSIDHLHRVVPLVQAWQGPVSLAVFVSTQVNMNITLKVIACLREEHPQVSQNVTFHLVFPVRQMAEESDLRIDDKLSCQVLVETVSRAEDRAKNFNRPDVEYPHNLLRNVGRRATRTEFVFVIDVDLIPSPGMRRKFVQFAQRERLFSRDMAKHKITYVVPVFEAVSGLPTPQNKSELLRLWDAGKIRPFYSNTRAYRVQVRLLRQR</sequence>
<evidence type="ECO:0000256" key="18">
    <source>
        <dbReference type="ARBA" id="ARBA00032181"/>
    </source>
</evidence>
<evidence type="ECO:0000256" key="1">
    <source>
        <dbReference type="ARBA" id="ARBA00001936"/>
    </source>
</evidence>
<dbReference type="InterPro" id="IPR043189">
    <property type="entry name" value="B4GAT1"/>
</dbReference>
<keyword evidence="11 21" id="KW-1133">Transmembrane helix</keyword>
<evidence type="ECO:0000256" key="14">
    <source>
        <dbReference type="ARBA" id="ARBA00023180"/>
    </source>
</evidence>
<keyword evidence="6" id="KW-0328">Glycosyltransferase</keyword>
<evidence type="ECO:0000256" key="10">
    <source>
        <dbReference type="ARBA" id="ARBA00022968"/>
    </source>
</evidence>
<evidence type="ECO:0000256" key="13">
    <source>
        <dbReference type="ARBA" id="ARBA00023136"/>
    </source>
</evidence>
<keyword evidence="15" id="KW-0464">Manganese</keyword>
<gene>
    <name evidence="22" type="ORF">DSTB1V02_LOCUS4587</name>
</gene>
<reference evidence="22" key="1">
    <citation type="submission" date="2020-11" db="EMBL/GenBank/DDBJ databases">
        <authorList>
            <person name="Tran Van P."/>
        </authorList>
    </citation>
    <scope>NUCLEOTIDE SEQUENCE</scope>
</reference>
<dbReference type="OrthoDB" id="9974378at2759"/>
<keyword evidence="12" id="KW-0333">Golgi apparatus</keyword>
<feature type="transmembrane region" description="Helical" evidence="21">
    <location>
        <begin position="12"/>
        <end position="30"/>
    </location>
</feature>
<evidence type="ECO:0000256" key="17">
    <source>
        <dbReference type="ARBA" id="ARBA00032175"/>
    </source>
</evidence>
<comment type="pathway">
    <text evidence="3">Protein modification; protein glycosylation.</text>
</comment>
<evidence type="ECO:0000256" key="12">
    <source>
        <dbReference type="ARBA" id="ARBA00023034"/>
    </source>
</evidence>
<dbReference type="GO" id="GO:0015020">
    <property type="term" value="F:glucuronosyltransferase activity"/>
    <property type="evidence" value="ECO:0007669"/>
    <property type="project" value="InterPro"/>
</dbReference>
<comment type="similarity">
    <text evidence="4">Belongs to the glycosyltransferase 49 family.</text>
</comment>
<comment type="subcellular location">
    <subcellularLocation>
        <location evidence="2">Golgi apparatus membrane</location>
        <topology evidence="2">Single-pass type II membrane protein</topology>
    </subcellularLocation>
</comment>
<dbReference type="GO" id="GO:0000139">
    <property type="term" value="C:Golgi membrane"/>
    <property type="evidence" value="ECO:0007669"/>
    <property type="project" value="UniProtKB-SubCell"/>
</dbReference>
<evidence type="ECO:0000256" key="6">
    <source>
        <dbReference type="ARBA" id="ARBA00022676"/>
    </source>
</evidence>
<keyword evidence="14" id="KW-0325">Glycoprotein</keyword>
<comment type="cofactor">
    <cofactor evidence="1">
        <name>Mn(2+)</name>
        <dbReference type="ChEBI" id="CHEBI:29035"/>
    </cofactor>
</comment>
<evidence type="ECO:0000256" key="19">
    <source>
        <dbReference type="ARBA" id="ARBA00033291"/>
    </source>
</evidence>
<dbReference type="EMBL" id="CAJPEV010000689">
    <property type="protein sequence ID" value="CAG0887659.1"/>
    <property type="molecule type" value="Genomic_DNA"/>
</dbReference>
<evidence type="ECO:0000256" key="3">
    <source>
        <dbReference type="ARBA" id="ARBA00004922"/>
    </source>
</evidence>
<evidence type="ECO:0000256" key="11">
    <source>
        <dbReference type="ARBA" id="ARBA00022989"/>
    </source>
</evidence>
<evidence type="ECO:0000256" key="20">
    <source>
        <dbReference type="ARBA" id="ARBA00047852"/>
    </source>
</evidence>
<dbReference type="PANTHER" id="PTHR46420">
    <property type="entry name" value="BETA-1,4-GLUCURONYLTRANSFERASE 1"/>
    <property type="match status" value="1"/>
</dbReference>
<keyword evidence="13 21" id="KW-0472">Membrane</keyword>
<keyword evidence="9" id="KW-0479">Metal-binding</keyword>
<evidence type="ECO:0000256" key="15">
    <source>
        <dbReference type="ARBA" id="ARBA00023211"/>
    </source>
</evidence>
<dbReference type="GO" id="GO:0035269">
    <property type="term" value="P:protein O-linked glycosylation via mannose"/>
    <property type="evidence" value="ECO:0007669"/>
    <property type="project" value="TreeGrafter"/>
</dbReference>
<organism evidence="22">
    <name type="scientific">Darwinula stevensoni</name>
    <dbReference type="NCBI Taxonomy" id="69355"/>
    <lineage>
        <taxon>Eukaryota</taxon>
        <taxon>Metazoa</taxon>
        <taxon>Ecdysozoa</taxon>
        <taxon>Arthropoda</taxon>
        <taxon>Crustacea</taxon>
        <taxon>Oligostraca</taxon>
        <taxon>Ostracoda</taxon>
        <taxon>Podocopa</taxon>
        <taxon>Podocopida</taxon>
        <taxon>Darwinulocopina</taxon>
        <taxon>Darwinuloidea</taxon>
        <taxon>Darwinulidae</taxon>
        <taxon>Darwinula</taxon>
    </lineage>
</organism>
<evidence type="ECO:0000256" key="2">
    <source>
        <dbReference type="ARBA" id="ARBA00004323"/>
    </source>
</evidence>
<dbReference type="UniPathway" id="UPA00378"/>
<dbReference type="Proteomes" id="UP000677054">
    <property type="component" value="Unassembled WGS sequence"/>
</dbReference>
<dbReference type="EMBL" id="LR900206">
    <property type="protein sequence ID" value="CAD7244700.1"/>
    <property type="molecule type" value="Genomic_DNA"/>
</dbReference>
<proteinExistence type="inferred from homology"/>
<evidence type="ECO:0000256" key="7">
    <source>
        <dbReference type="ARBA" id="ARBA00022679"/>
    </source>
</evidence>
<dbReference type="AlphaFoldDB" id="A0A7R8X6I4"/>